<evidence type="ECO:0008006" key="3">
    <source>
        <dbReference type="Google" id="ProtNLM"/>
    </source>
</evidence>
<accession>A0ABP6DS11</accession>
<dbReference type="EMBL" id="BAAATE010000002">
    <property type="protein sequence ID" value="GAA2647756.1"/>
    <property type="molecule type" value="Genomic_DNA"/>
</dbReference>
<keyword evidence="2" id="KW-1185">Reference proteome</keyword>
<gene>
    <name evidence="1" type="ORF">GCM10010412_011530</name>
</gene>
<dbReference type="InterPro" id="IPR017853">
    <property type="entry name" value="GH"/>
</dbReference>
<protein>
    <recommendedName>
        <fullName evidence="3">F5/8 type C domain-containing protein</fullName>
    </recommendedName>
</protein>
<organism evidence="1 2">
    <name type="scientific">Nonomuraea recticatena</name>
    <dbReference type="NCBI Taxonomy" id="46178"/>
    <lineage>
        <taxon>Bacteria</taxon>
        <taxon>Bacillati</taxon>
        <taxon>Actinomycetota</taxon>
        <taxon>Actinomycetes</taxon>
        <taxon>Streptosporangiales</taxon>
        <taxon>Streptosporangiaceae</taxon>
        <taxon>Nonomuraea</taxon>
    </lineage>
</organism>
<evidence type="ECO:0000313" key="1">
    <source>
        <dbReference type="EMBL" id="GAA2647756.1"/>
    </source>
</evidence>
<dbReference type="Gene3D" id="3.20.20.80">
    <property type="entry name" value="Glycosidases"/>
    <property type="match status" value="1"/>
</dbReference>
<reference evidence="2" key="1">
    <citation type="journal article" date="2019" name="Int. J. Syst. Evol. Microbiol.">
        <title>The Global Catalogue of Microorganisms (GCM) 10K type strain sequencing project: providing services to taxonomists for standard genome sequencing and annotation.</title>
        <authorList>
            <consortium name="The Broad Institute Genomics Platform"/>
            <consortium name="The Broad Institute Genome Sequencing Center for Infectious Disease"/>
            <person name="Wu L."/>
            <person name="Ma J."/>
        </authorList>
    </citation>
    <scope>NUCLEOTIDE SEQUENCE [LARGE SCALE GENOMIC DNA]</scope>
    <source>
        <strain evidence="2">JCM 6835</strain>
    </source>
</reference>
<name>A0ABP6DS11_9ACTN</name>
<sequence>MRSHSTEGFQLVLSRLLTALLVLVVPLLVSLPARAQPQPALTTGAYAYDQAPNSGAGPDLNQSGLLAFGHGALADASVTTRAQWAGDGSARYKEVSVVIDLLRDHPLEQITIVSNAPNRYFGIAAVSVRTRAEADDDYTSIKAQPWYGTASPLPAGVPLNNTLTVDLGNRTARLVIITIARLHEYQHMALNEISVHPGTGEPGASPAPPFSADALRAEITKPVRQIPRPGMVDAGNYYAGVTPHDGVPDNGGGVVPFSHGELFDRDLTRYVGWRGSADAPKTVSVVFDLLADHPLDTIKIFSKAPNQFWGFDEITVTYRAEAETTYRIATRGVRARTELDYRLEIPMTGRSARFLRIQLSRGNQYLHIPLSEIELTRGSGQTGPNPAPPLDADGLRHELSRHTKLADQYGQYLYEDWPGKVTSDARLSEDREQEWERLEEVSLDSAVHDRYGGVKALGKQPAEGFFRLRKIEGKWWFVTPDGYPFLLKGVDSVSHDEWGYGTLYKEPDGGPREVFESLPDPVRYREAYATTERGDVVSFVKANLMRKYGRGWEREWRKVTTRRLVDWGFNGLSKWARDPGLRLPYIDQVPAPADVIKVLWAIDPFDPEFAAKLDRHIAARGLAARSTDPWLIGYFFDNERGWNSDVVKEILLKDATLPAKRAFATYMAGAYGQDLARVNAVLGVTADSFEALAATPIDVARLPAQDMKGFIRLASKTYYTAVRTAIRKQDPHHLFLGSALVPTWRTSLDWNIGGIDQLDAVSLDVYSDSAAYLSEYEALDKPVLNLEYSFSTTERGLRAINASTRSATIAERGAKYRSFVEAQAASPVFVGSGWFVYYDQAVTGRPGDGESFNFGLLNQQDQPYTEMTDVMRDANLTLELVHLHGTRELTAPMVADSITRLGPVTGGHEPALTLPRLPRAFTLEIASSSRPDIVAPDGTVRLPSRPTTVTLVLKVSGTSGGGTATTAPLRMKVPRR</sequence>
<dbReference type="Proteomes" id="UP001501666">
    <property type="component" value="Unassembled WGS sequence"/>
</dbReference>
<evidence type="ECO:0000313" key="2">
    <source>
        <dbReference type="Proteomes" id="UP001501666"/>
    </source>
</evidence>
<comment type="caution">
    <text evidence="1">The sequence shown here is derived from an EMBL/GenBank/DDBJ whole genome shotgun (WGS) entry which is preliminary data.</text>
</comment>
<proteinExistence type="predicted"/>
<dbReference type="SUPFAM" id="SSF51445">
    <property type="entry name" value="(Trans)glycosidases"/>
    <property type="match status" value="1"/>
</dbReference>